<evidence type="ECO:0000259" key="5">
    <source>
        <dbReference type="PROSITE" id="PS51078"/>
    </source>
</evidence>
<dbReference type="InterPro" id="IPR014757">
    <property type="entry name" value="Tscrpt_reg_IclR_C"/>
</dbReference>
<dbReference type="InterPro" id="IPR036388">
    <property type="entry name" value="WH-like_DNA-bd_sf"/>
</dbReference>
<dbReference type="Pfam" id="PF01614">
    <property type="entry name" value="IclR_C"/>
    <property type="match status" value="1"/>
</dbReference>
<proteinExistence type="predicted"/>
<reference evidence="7" key="1">
    <citation type="journal article" date="2019" name="Int. J. Syst. Evol. Microbiol.">
        <title>The Global Catalogue of Microorganisms (GCM) 10K type strain sequencing project: providing services to taxonomists for standard genome sequencing and annotation.</title>
        <authorList>
            <consortium name="The Broad Institute Genomics Platform"/>
            <consortium name="The Broad Institute Genome Sequencing Center for Infectious Disease"/>
            <person name="Wu L."/>
            <person name="Ma J."/>
        </authorList>
    </citation>
    <scope>NUCLEOTIDE SEQUENCE [LARGE SCALE GENOMIC DNA]</scope>
    <source>
        <strain evidence="7">JCM 10303</strain>
    </source>
</reference>
<evidence type="ECO:0000313" key="7">
    <source>
        <dbReference type="Proteomes" id="UP001500729"/>
    </source>
</evidence>
<dbReference type="InterPro" id="IPR005471">
    <property type="entry name" value="Tscrpt_reg_IclR_N"/>
</dbReference>
<keyword evidence="2" id="KW-0238">DNA-binding</keyword>
<dbReference type="PROSITE" id="PS51078">
    <property type="entry name" value="ICLR_ED"/>
    <property type="match status" value="1"/>
</dbReference>
<dbReference type="Gene3D" id="1.10.10.10">
    <property type="entry name" value="Winged helix-like DNA-binding domain superfamily/Winged helix DNA-binding domain"/>
    <property type="match status" value="1"/>
</dbReference>
<evidence type="ECO:0000256" key="1">
    <source>
        <dbReference type="ARBA" id="ARBA00023015"/>
    </source>
</evidence>
<gene>
    <name evidence="6" type="ORF">GCM10009533_53950</name>
</gene>
<dbReference type="SUPFAM" id="SSF55781">
    <property type="entry name" value="GAF domain-like"/>
    <property type="match status" value="1"/>
</dbReference>
<feature type="domain" description="IclR-ED" evidence="5">
    <location>
        <begin position="73"/>
        <end position="258"/>
    </location>
</feature>
<dbReference type="InterPro" id="IPR029016">
    <property type="entry name" value="GAF-like_dom_sf"/>
</dbReference>
<evidence type="ECO:0000256" key="3">
    <source>
        <dbReference type="ARBA" id="ARBA00023163"/>
    </source>
</evidence>
<dbReference type="PANTHER" id="PTHR30136">
    <property type="entry name" value="HELIX-TURN-HELIX TRANSCRIPTIONAL REGULATOR, ICLR FAMILY"/>
    <property type="match status" value="1"/>
</dbReference>
<evidence type="ECO:0000256" key="2">
    <source>
        <dbReference type="ARBA" id="ARBA00023125"/>
    </source>
</evidence>
<dbReference type="SUPFAM" id="SSF46785">
    <property type="entry name" value="Winged helix' DNA-binding domain"/>
    <property type="match status" value="1"/>
</dbReference>
<organism evidence="6 7">
    <name type="scientific">Saccharopolyspora erythraea</name>
    <name type="common">Streptomyces erythraeus</name>
    <dbReference type="NCBI Taxonomy" id="1836"/>
    <lineage>
        <taxon>Bacteria</taxon>
        <taxon>Bacillati</taxon>
        <taxon>Actinomycetota</taxon>
        <taxon>Actinomycetes</taxon>
        <taxon>Pseudonocardiales</taxon>
        <taxon>Pseudonocardiaceae</taxon>
        <taxon>Saccharopolyspora</taxon>
    </lineage>
</organism>
<evidence type="ECO:0000313" key="6">
    <source>
        <dbReference type="EMBL" id="GAA0548498.1"/>
    </source>
</evidence>
<accession>A0ABP3NRV4</accession>
<keyword evidence="7" id="KW-1185">Reference proteome</keyword>
<feature type="domain" description="HTH iclR-type" evidence="4">
    <location>
        <begin position="12"/>
        <end position="72"/>
    </location>
</feature>
<dbReference type="Proteomes" id="UP001500729">
    <property type="component" value="Unassembled WGS sequence"/>
</dbReference>
<dbReference type="Pfam" id="PF09339">
    <property type="entry name" value="HTH_IclR"/>
    <property type="match status" value="1"/>
</dbReference>
<dbReference type="SMART" id="SM00346">
    <property type="entry name" value="HTH_ICLR"/>
    <property type="match status" value="1"/>
</dbReference>
<dbReference type="InterPro" id="IPR050707">
    <property type="entry name" value="HTH_MetabolicPath_Reg"/>
</dbReference>
<name>A0ABP3NRV4_SACER</name>
<dbReference type="PANTHER" id="PTHR30136:SF24">
    <property type="entry name" value="HTH-TYPE TRANSCRIPTIONAL REPRESSOR ALLR"/>
    <property type="match status" value="1"/>
</dbReference>
<comment type="caution">
    <text evidence="6">The sequence shown here is derived from an EMBL/GenBank/DDBJ whole genome shotgun (WGS) entry which is preliminary data.</text>
</comment>
<evidence type="ECO:0000259" key="4">
    <source>
        <dbReference type="PROSITE" id="PS51077"/>
    </source>
</evidence>
<dbReference type="Gene3D" id="3.30.450.40">
    <property type="match status" value="1"/>
</dbReference>
<dbReference type="PROSITE" id="PS51077">
    <property type="entry name" value="HTH_ICLR"/>
    <property type="match status" value="1"/>
</dbReference>
<dbReference type="EMBL" id="BAAAGS010000046">
    <property type="protein sequence ID" value="GAA0548498.1"/>
    <property type="molecule type" value="Genomic_DNA"/>
</dbReference>
<keyword evidence="1" id="KW-0805">Transcription regulation</keyword>
<sequence length="265" mass="28499">MGRPSEPVDLTNKSVVKAARLLRGLAHHGGGASVTVLAAESGIARPTAFRLLSTLEREGLVHRVDNNYSLGWELARLGRHADPHAGLVSRVQPALDELAAELSETVTLAVPTPRHDFDIVAEATGPHVVGVAVHKVVGKRFPLHATSTGKTLLAEMSPEQVRDLLPEELEAFASRTIVDREALLRELKEVHEQGYAVIDNELEEELLSVSRPVRDSAGAVAAVLTVEGPRYRFGRARIPSALQSMQATAARVAALLWHGEDGTPS</sequence>
<protein>
    <submittedName>
        <fullName evidence="6">IclR family transcriptional regulator</fullName>
    </submittedName>
</protein>
<dbReference type="InterPro" id="IPR036390">
    <property type="entry name" value="WH_DNA-bd_sf"/>
</dbReference>
<keyword evidence="3" id="KW-0804">Transcription</keyword>